<dbReference type="PANTHER" id="PTHR38797:SF4">
    <property type="entry name" value="NUCLEAR PORE COMPLEX PROTEIN NUP85"/>
    <property type="match status" value="1"/>
</dbReference>
<dbReference type="GeneID" id="54360651"/>
<gene>
    <name evidence="3" type="ORF">K489DRAFT_367278</name>
</gene>
<name>A0A6J3MDC1_9PEZI</name>
<reference evidence="3" key="1">
    <citation type="submission" date="2020-01" db="EMBL/GenBank/DDBJ databases">
        <authorList>
            <consortium name="DOE Joint Genome Institute"/>
            <person name="Haridas S."/>
            <person name="Albert R."/>
            <person name="Binder M."/>
            <person name="Bloem J."/>
            <person name="Labutti K."/>
            <person name="Salamov A."/>
            <person name="Andreopoulos B."/>
            <person name="Baker S.E."/>
            <person name="Barry K."/>
            <person name="Bills G."/>
            <person name="Bluhm B.H."/>
            <person name="Cannon C."/>
            <person name="Castanera R."/>
            <person name="Culley D.E."/>
            <person name="Daum C."/>
            <person name="Ezra D."/>
            <person name="Gonzalez J.B."/>
            <person name="Henrissat B."/>
            <person name="Kuo A."/>
            <person name="Liang C."/>
            <person name="Lipzen A."/>
            <person name="Lutzoni F."/>
            <person name="Magnuson J."/>
            <person name="Mondo S."/>
            <person name="Nolan M."/>
            <person name="Ohm R."/>
            <person name="Pangilinan J."/>
            <person name="Park H.-J."/>
            <person name="Ramirez L."/>
            <person name="Alfaro M."/>
            <person name="Sun H."/>
            <person name="Tritt A."/>
            <person name="Yoshinaga Y."/>
            <person name="Zwiers L.-H."/>
            <person name="Turgeon B.G."/>
            <person name="Goodwin S.B."/>
            <person name="Spatafora J.W."/>
            <person name="Crous P.W."/>
            <person name="Grigoriev I.V."/>
        </authorList>
    </citation>
    <scope>NUCLEOTIDE SEQUENCE</scope>
    <source>
        <strain evidence="3">CBS 342.82</strain>
    </source>
</reference>
<dbReference type="PANTHER" id="PTHR38797">
    <property type="entry name" value="NUCLEAR PORE COMPLEX PROTEIN NUP85-RELATED"/>
    <property type="match status" value="1"/>
</dbReference>
<dbReference type="Proteomes" id="UP000504637">
    <property type="component" value="Unplaced"/>
</dbReference>
<feature type="compositionally biased region" description="Basic and acidic residues" evidence="1">
    <location>
        <begin position="244"/>
        <end position="257"/>
    </location>
</feature>
<reference evidence="3" key="2">
    <citation type="submission" date="2020-04" db="EMBL/GenBank/DDBJ databases">
        <authorList>
            <consortium name="NCBI Genome Project"/>
        </authorList>
    </citation>
    <scope>NUCLEOTIDE SEQUENCE</scope>
    <source>
        <strain evidence="3">CBS 342.82</strain>
    </source>
</reference>
<evidence type="ECO:0000313" key="3">
    <source>
        <dbReference type="RefSeq" id="XP_033463046.1"/>
    </source>
</evidence>
<organism evidence="3">
    <name type="scientific">Dissoconium aciculare CBS 342.82</name>
    <dbReference type="NCBI Taxonomy" id="1314786"/>
    <lineage>
        <taxon>Eukaryota</taxon>
        <taxon>Fungi</taxon>
        <taxon>Dikarya</taxon>
        <taxon>Ascomycota</taxon>
        <taxon>Pezizomycotina</taxon>
        <taxon>Dothideomycetes</taxon>
        <taxon>Dothideomycetidae</taxon>
        <taxon>Mycosphaerellales</taxon>
        <taxon>Dissoconiaceae</taxon>
        <taxon>Dissoconium</taxon>
    </lineage>
</organism>
<dbReference type="InterPro" id="IPR053204">
    <property type="entry name" value="Oxopyrrolidines_Biosynth-assoc"/>
</dbReference>
<keyword evidence="2" id="KW-1185">Reference proteome</keyword>
<dbReference type="Pfam" id="PF12311">
    <property type="entry name" value="DUF3632"/>
    <property type="match status" value="1"/>
</dbReference>
<protein>
    <submittedName>
        <fullName evidence="3">Uncharacterized protein</fullName>
    </submittedName>
</protein>
<reference evidence="3" key="3">
    <citation type="submission" date="2025-08" db="UniProtKB">
        <authorList>
            <consortium name="RefSeq"/>
        </authorList>
    </citation>
    <scope>IDENTIFICATION</scope>
    <source>
        <strain evidence="3">CBS 342.82</strain>
    </source>
</reference>
<dbReference type="RefSeq" id="XP_033463046.1">
    <property type="nucleotide sequence ID" value="XM_033602851.1"/>
</dbReference>
<accession>A0A6J3MDC1</accession>
<dbReference type="OrthoDB" id="3350591at2759"/>
<dbReference type="AlphaFoldDB" id="A0A6J3MDC1"/>
<dbReference type="InterPro" id="IPR022085">
    <property type="entry name" value="OpdG"/>
</dbReference>
<feature type="region of interest" description="Disordered" evidence="1">
    <location>
        <begin position="239"/>
        <end position="266"/>
    </location>
</feature>
<proteinExistence type="predicted"/>
<evidence type="ECO:0000313" key="2">
    <source>
        <dbReference type="Proteomes" id="UP000504637"/>
    </source>
</evidence>
<evidence type="ECO:0000256" key="1">
    <source>
        <dbReference type="SAM" id="MobiDB-lite"/>
    </source>
</evidence>
<sequence length="266" mass="29316">MASTDNWQSPQARALQDAIDRKITTQEAADLLASLSLADGSVEDEVYELWVLVVEKAQQSSASHATLIDILVHLSRLDDAKSASGESIKLHDKQLWRDLPMFGWQIRDSWNVGIEPNDTDEVRQQKVSEFTNLNAFTAQLLATEEPVFDLSWFALVTFREALENPQADKNQLELFVPAAASWLDHAGVELYNRDDQFPATSSTGGAPGKGGELWTGAPGFHKDRWALWQERFAALAGEGSGLGEKPRAEAQDAHALMKDVSAGEIE</sequence>